<dbReference type="InterPro" id="IPR000627">
    <property type="entry name" value="Intradiol_dOase_C"/>
</dbReference>
<dbReference type="InterPro" id="IPR006311">
    <property type="entry name" value="TAT_signal"/>
</dbReference>
<dbReference type="EMBL" id="CAJNBJ010000019">
    <property type="protein sequence ID" value="CAE6793563.1"/>
    <property type="molecule type" value="Genomic_DNA"/>
</dbReference>
<evidence type="ECO:0000313" key="3">
    <source>
        <dbReference type="EMBL" id="CAE6793563.1"/>
    </source>
</evidence>
<sequence>MSVRRSKASTIALGHLLSRRQVVALLGATGAFWLMGGGLFFRRSIAGTQVPSCVGRPEQTEGPYFVDEHLNRSDIRSDPTTGQVKPGTPLALTLQIFRLGSGDCLPLAGAQVDIWHCDALGVYSDVRDAGFDTVGQTFLRGYQITDAHGEAKFVTIYPGWYAGRTVHIHVKVRTAHAAERHFEFTSQMYFEDGLTDRVHTDQPYAAKGRRNARNQDDRIFRRGGDQLMLAPTATDEGYAAAFAIGLQFP</sequence>
<keyword evidence="1" id="KW-0812">Transmembrane</keyword>
<dbReference type="Gene3D" id="2.60.130.10">
    <property type="entry name" value="Aromatic compound dioxygenase"/>
    <property type="match status" value="1"/>
</dbReference>
<dbReference type="PANTHER" id="PTHR34315:SF1">
    <property type="entry name" value="INTRADIOL RING-CLEAVAGE DIOXYGENASES DOMAIN-CONTAINING PROTEIN-RELATED"/>
    <property type="match status" value="1"/>
</dbReference>
<dbReference type="InterPro" id="IPR015889">
    <property type="entry name" value="Intradiol_dOase_core"/>
</dbReference>
<evidence type="ECO:0000313" key="4">
    <source>
        <dbReference type="Proteomes" id="UP000675880"/>
    </source>
</evidence>
<proteinExistence type="predicted"/>
<gene>
    <name evidence="3" type="ORF">NSPZN2_60125</name>
</gene>
<dbReference type="Proteomes" id="UP000675880">
    <property type="component" value="Unassembled WGS sequence"/>
</dbReference>
<comment type="caution">
    <text evidence="3">The sequence shown here is derived from an EMBL/GenBank/DDBJ whole genome shotgun (WGS) entry which is preliminary data.</text>
</comment>
<feature type="domain" description="Intradiol ring-cleavage dioxygenases" evidence="2">
    <location>
        <begin position="61"/>
        <end position="192"/>
    </location>
</feature>
<dbReference type="RefSeq" id="WP_425518126.1">
    <property type="nucleotide sequence ID" value="NZ_CAJNBJ010000019.1"/>
</dbReference>
<dbReference type="PANTHER" id="PTHR34315">
    <property type="match status" value="1"/>
</dbReference>
<name>A0ABN7MFH5_9BACT</name>
<evidence type="ECO:0000256" key="1">
    <source>
        <dbReference type="SAM" id="Phobius"/>
    </source>
</evidence>
<dbReference type="SUPFAM" id="SSF49482">
    <property type="entry name" value="Aromatic compound dioxygenase"/>
    <property type="match status" value="1"/>
</dbReference>
<dbReference type="PROSITE" id="PS51318">
    <property type="entry name" value="TAT"/>
    <property type="match status" value="1"/>
</dbReference>
<dbReference type="CDD" id="cd03457">
    <property type="entry name" value="intradiol_dioxygenase_like"/>
    <property type="match status" value="1"/>
</dbReference>
<dbReference type="Pfam" id="PF00775">
    <property type="entry name" value="Dioxygenase_C"/>
    <property type="match status" value="1"/>
</dbReference>
<evidence type="ECO:0000259" key="2">
    <source>
        <dbReference type="Pfam" id="PF00775"/>
    </source>
</evidence>
<protein>
    <submittedName>
        <fullName evidence="3">Twin-arginine translocation pathway signal protein</fullName>
    </submittedName>
</protein>
<accession>A0ABN7MFH5</accession>
<keyword evidence="1" id="KW-0472">Membrane</keyword>
<keyword evidence="1" id="KW-1133">Transmembrane helix</keyword>
<feature type="transmembrane region" description="Helical" evidence="1">
    <location>
        <begin position="21"/>
        <end position="41"/>
    </location>
</feature>
<organism evidence="3 4">
    <name type="scientific">Nitrospira defluvii</name>
    <dbReference type="NCBI Taxonomy" id="330214"/>
    <lineage>
        <taxon>Bacteria</taxon>
        <taxon>Pseudomonadati</taxon>
        <taxon>Nitrospirota</taxon>
        <taxon>Nitrospiria</taxon>
        <taxon>Nitrospirales</taxon>
        <taxon>Nitrospiraceae</taxon>
        <taxon>Nitrospira</taxon>
    </lineage>
</organism>
<reference evidence="3 4" key="1">
    <citation type="submission" date="2021-02" db="EMBL/GenBank/DDBJ databases">
        <authorList>
            <person name="Han P."/>
        </authorList>
    </citation>
    <scope>NUCLEOTIDE SEQUENCE [LARGE SCALE GENOMIC DNA]</scope>
    <source>
        <strain evidence="3">Candidatus Nitrospira sp. ZN2</strain>
    </source>
</reference>
<keyword evidence="4" id="KW-1185">Reference proteome</keyword>